<dbReference type="InterPro" id="IPR013762">
    <property type="entry name" value="Integrase-like_cat_sf"/>
</dbReference>
<proteinExistence type="predicted"/>
<gene>
    <name evidence="3" type="ORF">ACFR9T_02875</name>
</gene>
<dbReference type="CDD" id="cd00397">
    <property type="entry name" value="DNA_BRE_C"/>
    <property type="match status" value="1"/>
</dbReference>
<dbReference type="PROSITE" id="PS51898">
    <property type="entry name" value="TYR_RECOMBINASE"/>
    <property type="match status" value="1"/>
</dbReference>
<dbReference type="Proteomes" id="UP001597185">
    <property type="component" value="Unassembled WGS sequence"/>
</dbReference>
<sequence length="199" mass="22996">MVRLDDSSSKSKCWIDFEKEVPLLEEHARERDWKQEIAIQLMSRVGCRASGVLTACPNGLRWNSEGEYWELQIRGKNTKGGDKTVRDTYVPESVKKNLDRYASERDIDDSEPYVDTSVSTVRRWVREVTDNIADNTGHDRWKEVSSHDLRRSWATHHLVEKDVAVRVMMEIGGWSSYDAIEPYLTKPTPAKIGEELRNV</sequence>
<dbReference type="InterPro" id="IPR002104">
    <property type="entry name" value="Integrase_catalytic"/>
</dbReference>
<keyword evidence="1" id="KW-0233">DNA recombination</keyword>
<name>A0ABD6BXX7_9EURY</name>
<dbReference type="EMBL" id="JBHUDB010000001">
    <property type="protein sequence ID" value="MFD1569540.1"/>
    <property type="molecule type" value="Genomic_DNA"/>
</dbReference>
<dbReference type="GO" id="GO:0006310">
    <property type="term" value="P:DNA recombination"/>
    <property type="evidence" value="ECO:0007669"/>
    <property type="project" value="UniProtKB-KW"/>
</dbReference>
<dbReference type="AlphaFoldDB" id="A0ABD6BXX7"/>
<comment type="caution">
    <text evidence="3">The sequence shown here is derived from an EMBL/GenBank/DDBJ whole genome shotgun (WGS) entry which is preliminary data.</text>
</comment>
<keyword evidence="4" id="KW-1185">Reference proteome</keyword>
<dbReference type="Gene3D" id="1.10.443.10">
    <property type="entry name" value="Intergrase catalytic core"/>
    <property type="match status" value="1"/>
</dbReference>
<evidence type="ECO:0000313" key="3">
    <source>
        <dbReference type="EMBL" id="MFD1569540.1"/>
    </source>
</evidence>
<organism evidence="3 4">
    <name type="scientific">Halorubrum laminariae</name>
    <dbReference type="NCBI Taxonomy" id="1433523"/>
    <lineage>
        <taxon>Archaea</taxon>
        <taxon>Methanobacteriati</taxon>
        <taxon>Methanobacteriota</taxon>
        <taxon>Stenosarchaea group</taxon>
        <taxon>Halobacteria</taxon>
        <taxon>Halobacteriales</taxon>
        <taxon>Haloferacaceae</taxon>
        <taxon>Halorubrum</taxon>
    </lineage>
</organism>
<reference evidence="3 4" key="1">
    <citation type="journal article" date="2019" name="Int. J. Syst. Evol. Microbiol.">
        <title>The Global Catalogue of Microorganisms (GCM) 10K type strain sequencing project: providing services to taxonomists for standard genome sequencing and annotation.</title>
        <authorList>
            <consortium name="The Broad Institute Genomics Platform"/>
            <consortium name="The Broad Institute Genome Sequencing Center for Infectious Disease"/>
            <person name="Wu L."/>
            <person name="Ma J."/>
        </authorList>
    </citation>
    <scope>NUCLEOTIDE SEQUENCE [LARGE SCALE GENOMIC DNA]</scope>
    <source>
        <strain evidence="3 4">CGMCC 1.12689</strain>
    </source>
</reference>
<dbReference type="InterPro" id="IPR011010">
    <property type="entry name" value="DNA_brk_join_enz"/>
</dbReference>
<dbReference type="SUPFAM" id="SSF56349">
    <property type="entry name" value="DNA breaking-rejoining enzymes"/>
    <property type="match status" value="1"/>
</dbReference>
<evidence type="ECO:0000259" key="2">
    <source>
        <dbReference type="PROSITE" id="PS51898"/>
    </source>
</evidence>
<accession>A0ABD6BXX7</accession>
<dbReference type="Pfam" id="PF00589">
    <property type="entry name" value="Phage_integrase"/>
    <property type="match status" value="1"/>
</dbReference>
<evidence type="ECO:0000313" key="4">
    <source>
        <dbReference type="Proteomes" id="UP001597185"/>
    </source>
</evidence>
<dbReference type="RefSeq" id="WP_256417363.1">
    <property type="nucleotide sequence ID" value="NZ_JANHDL010000002.1"/>
</dbReference>
<protein>
    <submittedName>
        <fullName evidence="3">Tyrosine-type recombinase/integrase</fullName>
    </submittedName>
</protein>
<feature type="domain" description="Tyr recombinase" evidence="2">
    <location>
        <begin position="10"/>
        <end position="199"/>
    </location>
</feature>
<evidence type="ECO:0000256" key="1">
    <source>
        <dbReference type="ARBA" id="ARBA00023172"/>
    </source>
</evidence>